<accession>A0A6A2ZYA2</accession>
<evidence type="ECO:0000313" key="2">
    <source>
        <dbReference type="EMBL" id="KAE8695865.1"/>
    </source>
</evidence>
<dbReference type="Proteomes" id="UP000436088">
    <property type="component" value="Unassembled WGS sequence"/>
</dbReference>
<dbReference type="GO" id="GO:0016787">
    <property type="term" value="F:hydrolase activity"/>
    <property type="evidence" value="ECO:0007669"/>
    <property type="project" value="UniProtKB-KW"/>
</dbReference>
<gene>
    <name evidence="2" type="ORF">F3Y22_tig00110683pilonHSYRG00438</name>
</gene>
<dbReference type="EMBL" id="VEPZ02001072">
    <property type="protein sequence ID" value="KAE8695865.1"/>
    <property type="molecule type" value="Genomic_DNA"/>
</dbReference>
<organism evidence="2 3">
    <name type="scientific">Hibiscus syriacus</name>
    <name type="common">Rose of Sharon</name>
    <dbReference type="NCBI Taxonomy" id="106335"/>
    <lineage>
        <taxon>Eukaryota</taxon>
        <taxon>Viridiplantae</taxon>
        <taxon>Streptophyta</taxon>
        <taxon>Embryophyta</taxon>
        <taxon>Tracheophyta</taxon>
        <taxon>Spermatophyta</taxon>
        <taxon>Magnoliopsida</taxon>
        <taxon>eudicotyledons</taxon>
        <taxon>Gunneridae</taxon>
        <taxon>Pentapetalae</taxon>
        <taxon>rosids</taxon>
        <taxon>malvids</taxon>
        <taxon>Malvales</taxon>
        <taxon>Malvaceae</taxon>
        <taxon>Malvoideae</taxon>
        <taxon>Hibiscus</taxon>
    </lineage>
</organism>
<dbReference type="AlphaFoldDB" id="A0A6A2ZYA2"/>
<protein>
    <submittedName>
        <fullName evidence="2">P-loop containing nucleoside triphosphate hydrolases superfamily protein isoform 1</fullName>
    </submittedName>
</protein>
<feature type="region of interest" description="Disordered" evidence="1">
    <location>
        <begin position="120"/>
        <end position="143"/>
    </location>
</feature>
<evidence type="ECO:0000256" key="1">
    <source>
        <dbReference type="SAM" id="MobiDB-lite"/>
    </source>
</evidence>
<proteinExistence type="predicted"/>
<name>A0A6A2ZYA2_HIBSY</name>
<comment type="caution">
    <text evidence="2">The sequence shown here is derived from an EMBL/GenBank/DDBJ whole genome shotgun (WGS) entry which is preliminary data.</text>
</comment>
<keyword evidence="3" id="KW-1185">Reference proteome</keyword>
<reference evidence="2" key="1">
    <citation type="submission" date="2019-09" db="EMBL/GenBank/DDBJ databases">
        <title>Draft genome information of white flower Hibiscus syriacus.</title>
        <authorList>
            <person name="Kim Y.-M."/>
        </authorList>
    </citation>
    <scope>NUCLEOTIDE SEQUENCE [LARGE SCALE GENOMIC DNA]</scope>
    <source>
        <strain evidence="2">YM2019G1</strain>
    </source>
</reference>
<dbReference type="PANTHER" id="PTHR37613:SF4">
    <property type="entry name" value="DUF4378 DOMAIN-CONTAINING PROTEIN"/>
    <property type="match status" value="1"/>
</dbReference>
<sequence length="336" mass="37038">MATSTIASKPARLLGELLQEQQEPFALEVYLSEKGCGTKNLTSIHGHGSSGKFLKKSGTGSNKIKRSKGIPNFLKVLKIILCNKFFTIRGTENSLDEYGDKQETAVAGRYSSGSCSALYKSSSDSDTDEASMFTDNPKPSELHTERAAVDTKFQLSACIEDSKQHSPQSVLESVSTSTVSNTRQKSLTLPKLITEESILSAALWSLLHQTAAKEQTGCEGLKEGNGSPFSVSKRFLQQTRQLLLDCVRELIDHNKERFLGTEEIGNIICEKIREWGKPSGDEGNTKETLELDVMVMERWNDFEIESGKREMGLLLGNAIVDEITSEVVMDMINTIV</sequence>
<dbReference type="PANTHER" id="PTHR37613">
    <property type="entry name" value="DUF4378 DOMAIN PROTEIN"/>
    <property type="match status" value="1"/>
</dbReference>
<evidence type="ECO:0000313" key="3">
    <source>
        <dbReference type="Proteomes" id="UP000436088"/>
    </source>
</evidence>
<keyword evidence="2" id="KW-0378">Hydrolase</keyword>